<accession>A0A975SNB5</accession>
<dbReference type="EMBL" id="CP064782">
    <property type="protein sequence ID" value="QWT49506.1"/>
    <property type="molecule type" value="Genomic_DNA"/>
</dbReference>
<evidence type="ECO:0000313" key="1">
    <source>
        <dbReference type="EMBL" id="QWT49506.1"/>
    </source>
</evidence>
<proteinExistence type="predicted"/>
<organism evidence="1 2">
    <name type="scientific">Azospira inquinata</name>
    <dbReference type="NCBI Taxonomy" id="2785627"/>
    <lineage>
        <taxon>Bacteria</taxon>
        <taxon>Pseudomonadati</taxon>
        <taxon>Pseudomonadota</taxon>
        <taxon>Betaproteobacteria</taxon>
        <taxon>Rhodocyclales</taxon>
        <taxon>Rhodocyclaceae</taxon>
        <taxon>Azospira</taxon>
    </lineage>
</organism>
<name>A0A975SNB5_9RHOO</name>
<evidence type="ECO:0000313" key="2">
    <source>
        <dbReference type="Proteomes" id="UP000683428"/>
    </source>
</evidence>
<dbReference type="CDD" id="cd14744">
    <property type="entry name" value="PAAR_CT_2"/>
    <property type="match status" value="1"/>
</dbReference>
<dbReference type="Pfam" id="PF05488">
    <property type="entry name" value="PAAR_motif"/>
    <property type="match status" value="1"/>
</dbReference>
<gene>
    <name evidence="1" type="ORF">Azoinq_02525</name>
</gene>
<dbReference type="Proteomes" id="UP000683428">
    <property type="component" value="Chromosome"/>
</dbReference>
<protein>
    <submittedName>
        <fullName evidence="1">PAAR domain-containing protein</fullName>
    </submittedName>
</protein>
<sequence>MKGVIRLGDPTSHGGVVVSAAGNYTIMGKPVARVGDQVTCPIKGHPMAVIVEGDPNWVIDGRAVALEGHKTSCGATLISTLSALGRG</sequence>
<dbReference type="InterPro" id="IPR008727">
    <property type="entry name" value="PAAR_motif"/>
</dbReference>
<dbReference type="AlphaFoldDB" id="A0A975SNB5"/>
<keyword evidence="2" id="KW-1185">Reference proteome</keyword>
<reference evidence="1" key="1">
    <citation type="submission" date="2020-11" db="EMBL/GenBank/DDBJ databases">
        <title>Azospira inquinata sp. nov.</title>
        <authorList>
            <person name="Moe W.M."/>
            <person name="Mikes M.C."/>
        </authorList>
    </citation>
    <scope>NUCLEOTIDE SEQUENCE</scope>
    <source>
        <strain evidence="1">Azo-3</strain>
    </source>
</reference>
<dbReference type="RefSeq" id="WP_216126829.1">
    <property type="nucleotide sequence ID" value="NZ_CP064782.1"/>
</dbReference>
<dbReference type="KEGG" id="aiq:Azoinq_02525"/>